<organism evidence="1 2">
    <name type="scientific">Heliophilum fasciatum</name>
    <dbReference type="NCBI Taxonomy" id="35700"/>
    <lineage>
        <taxon>Bacteria</taxon>
        <taxon>Bacillati</taxon>
        <taxon>Bacillota</taxon>
        <taxon>Clostridia</taxon>
        <taxon>Eubacteriales</taxon>
        <taxon>Heliobacteriaceae</taxon>
        <taxon>Heliophilum</taxon>
    </lineage>
</organism>
<dbReference type="Proteomes" id="UP000294813">
    <property type="component" value="Unassembled WGS sequence"/>
</dbReference>
<dbReference type="GO" id="GO:0006313">
    <property type="term" value="P:DNA transposition"/>
    <property type="evidence" value="ECO:0007669"/>
    <property type="project" value="InterPro"/>
</dbReference>
<evidence type="ECO:0000313" key="1">
    <source>
        <dbReference type="EMBL" id="TCP60086.1"/>
    </source>
</evidence>
<dbReference type="InterPro" id="IPR009057">
    <property type="entry name" value="Homeodomain-like_sf"/>
</dbReference>
<dbReference type="EMBL" id="SLXT01000042">
    <property type="protein sequence ID" value="TCP60086.1"/>
    <property type="molecule type" value="Genomic_DNA"/>
</dbReference>
<dbReference type="Pfam" id="PF01527">
    <property type="entry name" value="HTH_Tnp_1"/>
    <property type="match status" value="1"/>
</dbReference>
<sequence length="110" mass="12736">MRRERYPKEVKEQLIKEALEVGNATQVARRHGIDPKRLDYWISAAKHKSFQETPADAKKVTAYVPSSQEFSQLESENAALKKLLGEKALEIQILQDLVKKTNPGYRRNWK</sequence>
<dbReference type="RefSeq" id="WP_131920907.1">
    <property type="nucleotide sequence ID" value="NZ_JAOQNU010000043.1"/>
</dbReference>
<dbReference type="SUPFAM" id="SSF46689">
    <property type="entry name" value="Homeodomain-like"/>
    <property type="match status" value="1"/>
</dbReference>
<comment type="caution">
    <text evidence="1">The sequence shown here is derived from an EMBL/GenBank/DDBJ whole genome shotgun (WGS) entry which is preliminary data.</text>
</comment>
<dbReference type="GO" id="GO:0003677">
    <property type="term" value="F:DNA binding"/>
    <property type="evidence" value="ECO:0007669"/>
    <property type="project" value="InterPro"/>
</dbReference>
<protein>
    <submittedName>
        <fullName evidence="1">Transposase</fullName>
    </submittedName>
</protein>
<evidence type="ECO:0000313" key="2">
    <source>
        <dbReference type="Proteomes" id="UP000294813"/>
    </source>
</evidence>
<name>A0A4V2SVX5_9FIRM</name>
<reference evidence="1 2" key="1">
    <citation type="submission" date="2019-03" db="EMBL/GenBank/DDBJ databases">
        <title>Genomic Encyclopedia of Type Strains, Phase IV (KMG-IV): sequencing the most valuable type-strain genomes for metagenomic binning, comparative biology and taxonomic classification.</title>
        <authorList>
            <person name="Goeker M."/>
        </authorList>
    </citation>
    <scope>NUCLEOTIDE SEQUENCE [LARGE SCALE GENOMIC DNA]</scope>
    <source>
        <strain evidence="1 2">DSM 11170</strain>
    </source>
</reference>
<accession>A0A4V2SVX5</accession>
<keyword evidence="2" id="KW-1185">Reference proteome</keyword>
<gene>
    <name evidence="1" type="ORF">EDD73_1421</name>
</gene>
<dbReference type="OrthoDB" id="1707197at2"/>
<dbReference type="GO" id="GO:0004803">
    <property type="term" value="F:transposase activity"/>
    <property type="evidence" value="ECO:0007669"/>
    <property type="project" value="InterPro"/>
</dbReference>
<dbReference type="AlphaFoldDB" id="A0A4V2SVX5"/>
<proteinExistence type="predicted"/>
<dbReference type="InterPro" id="IPR002514">
    <property type="entry name" value="Transposase_8"/>
</dbReference>